<keyword evidence="3" id="KW-1185">Reference proteome</keyword>
<reference evidence="2 3" key="1">
    <citation type="submission" date="2018-06" db="EMBL/GenBank/DDBJ databases">
        <authorList>
            <consortium name="Pathogen Informatics"/>
            <person name="Doyle S."/>
        </authorList>
    </citation>
    <scope>NUCLEOTIDE SEQUENCE [LARGE SCALE GENOMIC DNA]</scope>
    <source>
        <strain evidence="3">ATCC 11859 / DSM 33 / NCIB 8841 / NCTC 4822</strain>
    </source>
</reference>
<name>A0A380BLL4_SPOPA</name>
<evidence type="ECO:0000259" key="1">
    <source>
        <dbReference type="Pfam" id="PF20698"/>
    </source>
</evidence>
<organism evidence="2 3">
    <name type="scientific">Sporosarcina pasteurii</name>
    <name type="common">Bacillus pasteurii</name>
    <dbReference type="NCBI Taxonomy" id="1474"/>
    <lineage>
        <taxon>Bacteria</taxon>
        <taxon>Bacillati</taxon>
        <taxon>Bacillota</taxon>
        <taxon>Bacilli</taxon>
        <taxon>Bacillales</taxon>
        <taxon>Caryophanaceae</taxon>
        <taxon>Sporosarcina</taxon>
    </lineage>
</organism>
<dbReference type="Pfam" id="PF20698">
    <property type="entry name" value="PIN-TPR-GreABC"/>
    <property type="match status" value="1"/>
</dbReference>
<evidence type="ECO:0000313" key="2">
    <source>
        <dbReference type="EMBL" id="SUJ03282.1"/>
    </source>
</evidence>
<feature type="domain" description="PIN" evidence="1">
    <location>
        <begin position="45"/>
        <end position="139"/>
    </location>
</feature>
<protein>
    <recommendedName>
        <fullName evidence="1">PIN domain-containing protein</fullName>
    </recommendedName>
</protein>
<sequence length="223" mass="26484">MFIPQQYYNSVKILHSLVGYSLLNTYYIYFDQKCYLDLYKEHTDILLTGDEGIKTISYQDGRIYSQEATSKVVQKEIETLGEIIQWIDQNCKKIGMAVFDGNNSKEKNFIQSIENPILICRQGSASLMIDNFLFDKYAAEHNIETFNVMDFVRYLFIEKKITQSQYYEYTSKLIMMGYSYIRTEPGLYIYLLNKNNCQINEKVERLFNNLKRDDLNQNIFYQM</sequence>
<gene>
    <name evidence="2" type="ORF">NCTC4822_01389</name>
</gene>
<dbReference type="InterPro" id="IPR048987">
    <property type="entry name" value="PIN-TPR-GreABC"/>
</dbReference>
<proteinExistence type="predicted"/>
<accession>A0A380BLL4</accession>
<dbReference type="AlphaFoldDB" id="A0A380BLL4"/>
<dbReference type="Proteomes" id="UP000254519">
    <property type="component" value="Unassembled WGS sequence"/>
</dbReference>
<dbReference type="EMBL" id="UGYZ01000002">
    <property type="protein sequence ID" value="SUJ03282.1"/>
    <property type="molecule type" value="Genomic_DNA"/>
</dbReference>
<evidence type="ECO:0000313" key="3">
    <source>
        <dbReference type="Proteomes" id="UP000254519"/>
    </source>
</evidence>